<protein>
    <submittedName>
        <fullName evidence="2">Uncharacterized protein</fullName>
    </submittedName>
</protein>
<evidence type="ECO:0000313" key="3">
    <source>
        <dbReference type="Proteomes" id="UP000253664"/>
    </source>
</evidence>
<organism evidence="2 3">
    <name type="scientific">Ophiocordyceps polyrhachis-furcata BCC 54312</name>
    <dbReference type="NCBI Taxonomy" id="1330021"/>
    <lineage>
        <taxon>Eukaryota</taxon>
        <taxon>Fungi</taxon>
        <taxon>Dikarya</taxon>
        <taxon>Ascomycota</taxon>
        <taxon>Pezizomycotina</taxon>
        <taxon>Sordariomycetes</taxon>
        <taxon>Hypocreomycetidae</taxon>
        <taxon>Hypocreales</taxon>
        <taxon>Ophiocordycipitaceae</taxon>
        <taxon>Ophiocordyceps</taxon>
    </lineage>
</organism>
<evidence type="ECO:0000256" key="1">
    <source>
        <dbReference type="SAM" id="MobiDB-lite"/>
    </source>
</evidence>
<reference evidence="2 3" key="1">
    <citation type="journal article" date="2015" name="BMC Genomics">
        <title>Insights from the genome of Ophiocordyceps polyrhachis-furcata to pathogenicity and host specificity in insect fungi.</title>
        <authorList>
            <person name="Wichadakul D."/>
            <person name="Kobmoo N."/>
            <person name="Ingsriswang S."/>
            <person name="Tangphatsornruang S."/>
            <person name="Chantasingh D."/>
            <person name="Luangsa-ard J.J."/>
            <person name="Eurwilaichitr L."/>
        </authorList>
    </citation>
    <scope>NUCLEOTIDE SEQUENCE [LARGE SCALE GENOMIC DNA]</scope>
    <source>
        <strain evidence="2 3">BCC 54312</strain>
    </source>
</reference>
<feature type="region of interest" description="Disordered" evidence="1">
    <location>
        <begin position="37"/>
        <end position="66"/>
    </location>
</feature>
<feature type="region of interest" description="Disordered" evidence="1">
    <location>
        <begin position="110"/>
        <end position="155"/>
    </location>
</feature>
<dbReference type="EMBL" id="LKCN02000023">
    <property type="protein sequence ID" value="RCI07921.1"/>
    <property type="molecule type" value="Genomic_DNA"/>
</dbReference>
<dbReference type="AlphaFoldDB" id="A0A367L0I2"/>
<dbReference type="Proteomes" id="UP000253664">
    <property type="component" value="Unassembled WGS sequence"/>
</dbReference>
<feature type="compositionally biased region" description="Basic and acidic residues" evidence="1">
    <location>
        <begin position="53"/>
        <end position="63"/>
    </location>
</feature>
<name>A0A367L0I2_9HYPO</name>
<accession>A0A367L0I2</accession>
<sequence>MTVEELRFHPPLQTAPVYCPPIVWYNDTCLFKRESDDRQRVRRNEKHGLTTAEEERRSKEAKRSCAPTPHPLFCAEALPVFVSPRGPTSRFTRRHVVFFFFSLFSRPGKALTRGAPVQSPQRPRAGKGKKEKKKKRIGEHSIERARTVRCDGTDR</sequence>
<proteinExistence type="predicted"/>
<keyword evidence="3" id="KW-1185">Reference proteome</keyword>
<comment type="caution">
    <text evidence="2">The sequence shown here is derived from an EMBL/GenBank/DDBJ whole genome shotgun (WGS) entry which is preliminary data.</text>
</comment>
<gene>
    <name evidence="2" type="ORF">L249_5882</name>
</gene>
<feature type="compositionally biased region" description="Basic residues" evidence="1">
    <location>
        <begin position="124"/>
        <end position="137"/>
    </location>
</feature>
<evidence type="ECO:0000313" key="2">
    <source>
        <dbReference type="EMBL" id="RCI07921.1"/>
    </source>
</evidence>
<feature type="compositionally biased region" description="Basic and acidic residues" evidence="1">
    <location>
        <begin position="138"/>
        <end position="155"/>
    </location>
</feature>